<dbReference type="Gene3D" id="1.10.10.10">
    <property type="entry name" value="Winged helix-like DNA-binding domain superfamily/Winged helix DNA-binding domain"/>
    <property type="match status" value="1"/>
</dbReference>
<reference evidence="4 5" key="1">
    <citation type="submission" date="2020-10" db="EMBL/GenBank/DDBJ databases">
        <title>Sequencing the genomes of 1000 actinobacteria strains.</title>
        <authorList>
            <person name="Klenk H.-P."/>
        </authorList>
    </citation>
    <scope>NUCLEOTIDE SEQUENCE [LARGE SCALE GENOMIC DNA]</scope>
    <source>
        <strain evidence="4 5">DSM 43173</strain>
    </source>
</reference>
<feature type="compositionally biased region" description="Pro residues" evidence="1">
    <location>
        <begin position="333"/>
        <end position="347"/>
    </location>
</feature>
<accession>A0ABR9M0N3</accession>
<keyword evidence="5" id="KW-1185">Reference proteome</keyword>
<feature type="domain" description="AAA+ ATPase" evidence="2">
    <location>
        <begin position="471"/>
        <end position="619"/>
    </location>
</feature>
<feature type="compositionally biased region" description="Low complexity" evidence="1">
    <location>
        <begin position="90"/>
        <end position="101"/>
    </location>
</feature>
<evidence type="ECO:0000259" key="3">
    <source>
        <dbReference type="SMART" id="SM01043"/>
    </source>
</evidence>
<evidence type="ECO:0000313" key="5">
    <source>
        <dbReference type="Proteomes" id="UP000633509"/>
    </source>
</evidence>
<dbReference type="Pfam" id="PF03704">
    <property type="entry name" value="BTAD"/>
    <property type="match status" value="1"/>
</dbReference>
<name>A0ABR9M0N3_9ACTN</name>
<evidence type="ECO:0000259" key="2">
    <source>
        <dbReference type="SMART" id="SM00382"/>
    </source>
</evidence>
<dbReference type="InterPro" id="IPR011990">
    <property type="entry name" value="TPR-like_helical_dom_sf"/>
</dbReference>
<feature type="region of interest" description="Disordered" evidence="1">
    <location>
        <begin position="78"/>
        <end position="158"/>
    </location>
</feature>
<dbReference type="SMART" id="SM01043">
    <property type="entry name" value="BTAD"/>
    <property type="match status" value="1"/>
</dbReference>
<dbReference type="RefSeq" id="WP_192787021.1">
    <property type="nucleotide sequence ID" value="NZ_JADBEK010000001.1"/>
</dbReference>
<feature type="compositionally biased region" description="Gly residues" evidence="1">
    <location>
        <begin position="784"/>
        <end position="797"/>
    </location>
</feature>
<dbReference type="EMBL" id="JADBEK010000001">
    <property type="protein sequence ID" value="MBE1586459.1"/>
    <property type="molecule type" value="Genomic_DNA"/>
</dbReference>
<dbReference type="Gene3D" id="1.25.40.10">
    <property type="entry name" value="Tetratricopeptide repeat domain"/>
    <property type="match status" value="3"/>
</dbReference>
<evidence type="ECO:0000256" key="1">
    <source>
        <dbReference type="SAM" id="MobiDB-lite"/>
    </source>
</evidence>
<feature type="region of interest" description="Disordered" evidence="1">
    <location>
        <begin position="332"/>
        <end position="394"/>
    </location>
</feature>
<proteinExistence type="predicted"/>
<feature type="compositionally biased region" description="Low complexity" evidence="1">
    <location>
        <begin position="348"/>
        <end position="394"/>
    </location>
</feature>
<protein>
    <submittedName>
        <fullName evidence="4">ATPase/DNA-binding SARP family transcriptional activator</fullName>
    </submittedName>
</protein>
<dbReference type="Gene3D" id="3.40.50.300">
    <property type="entry name" value="P-loop containing nucleotide triphosphate hydrolases"/>
    <property type="match status" value="1"/>
</dbReference>
<organism evidence="4 5">
    <name type="scientific">Nonomuraea angiospora</name>
    <dbReference type="NCBI Taxonomy" id="46172"/>
    <lineage>
        <taxon>Bacteria</taxon>
        <taxon>Bacillati</taxon>
        <taxon>Actinomycetota</taxon>
        <taxon>Actinomycetes</taxon>
        <taxon>Streptosporangiales</taxon>
        <taxon>Streptosporangiaceae</taxon>
        <taxon>Nonomuraea</taxon>
    </lineage>
</organism>
<feature type="compositionally biased region" description="Gly residues" evidence="1">
    <location>
        <begin position="725"/>
        <end position="776"/>
    </location>
</feature>
<gene>
    <name evidence="4" type="ORF">H4W80_004717</name>
</gene>
<dbReference type="InterPro" id="IPR036388">
    <property type="entry name" value="WH-like_DNA-bd_sf"/>
</dbReference>
<evidence type="ECO:0000313" key="4">
    <source>
        <dbReference type="EMBL" id="MBE1586459.1"/>
    </source>
</evidence>
<dbReference type="InterPro" id="IPR003593">
    <property type="entry name" value="AAA+_ATPase"/>
</dbReference>
<feature type="region of interest" description="Disordered" evidence="1">
    <location>
        <begin position="724"/>
        <end position="797"/>
    </location>
</feature>
<feature type="compositionally biased region" description="Low complexity" evidence="1">
    <location>
        <begin position="422"/>
        <end position="439"/>
    </location>
</feature>
<dbReference type="SUPFAM" id="SSF52540">
    <property type="entry name" value="P-loop containing nucleoside triphosphate hydrolases"/>
    <property type="match status" value="1"/>
</dbReference>
<dbReference type="SUPFAM" id="SSF46894">
    <property type="entry name" value="C-terminal effector domain of the bipartite response regulators"/>
    <property type="match status" value="1"/>
</dbReference>
<dbReference type="InterPro" id="IPR027417">
    <property type="entry name" value="P-loop_NTPase"/>
</dbReference>
<sequence length="1243" mass="126303">MPSLPGLDVLVLGPVTVRAGDATIVVDRLLERALLTRLALAGGSPVPDARLAADLWGEAELARPTERLRVLVSRLRATLPSGPSGPGPSVPAGLASPAGPADPGGPGPVGPAVPGGPGSVRPGDAAGPLGHAGPVRPGPGGGGAGRSRQASPLVRTPGGYALDAHAADLVKARAAAERAHAAARSGDHAGVRDAAAQALGLWRGSALADLRAIPYAELEGHRLESWRLDLTVQRLTADLALGAAAEAGTELERLADENPLHERLSCLLALALYRNGRQADALDRLARLRRRLADALGVDPVPETAALELRILRQDPSLQLTNATLAEAEIAPRPAPSSLPAASPEPAPSSLSAASSGLEPSPLSAASPQPEPSPLAFGSPPAAESSPASAGVPAAESSSASVGALAAESSSASVGALAAESSSASAGSPGPSAVESAPPRQARPRVRLPGPATSFVGRDGELAALVRRLTRPGLVTLTGGPGSGKSRLAIEAARAVAQVSAAEPRAVALVELAPLHREGAVRAAVAAAVGLESESDDPLPELAARLEGGLLVLDNAEHLVDQVAELVIGLLGRTDGLAVLVTSQLPLLVAGEELNRVGPLPAHAAATLFTQRCAPDQVDAEPAAVAAICAAVDRLPLGIELAAGLTRTLTVAQLAARVEDRLRLLVGGGRSAGGRHTSLRAALDWSHDLLAERERLVLRRVSVFSGGFDLEAAEHVVPGVTVGPGSVGPGSGGHGSGWTGSGGTGLGGPGSGGPGWDGTGRGGPGRGGPGSVGIGTGDLSTVGPGMGGSGAEGPGMSGPGRGDVVGEGLAVGDVAPALAELADRSLVTVETSGGGRRFGLLETVRDYARAKLLAAGETEGALAAHLGWCVAFVRRLGAPTDFLAAEEVSAVFAEWPNLLDALERAPGTERAADGLRLALELHTPWLIRGWYGEAERHFSALADAPGSTPTEQATALSDHAFVSTMVGRFDAAAELLTRAAELAEIASDDMVTMNVLYYRGIVEIERGRLREALPPLLQGLELAESVSHTQRVSAFADALGTLHLYSGDAEQALQRYVTANAFDLETGDEHGLARGLSNQAQALLGMGHLKEALACATESDHYAARLDDRQILPLNELIRGAVAMAEGELGRAEGHMRTAVGYTVTDGSGASMAHIDLADVLIRRGELDEAAALLDEVYAESAEHSTPWLAARAVSAALALAGRDRRRAGELAEATATAYAASGFGWPRYAARLAEVRAALATP</sequence>
<dbReference type="InterPro" id="IPR016032">
    <property type="entry name" value="Sig_transdc_resp-reg_C-effctor"/>
</dbReference>
<feature type="domain" description="Bacterial transcriptional activator" evidence="3">
    <location>
        <begin position="167"/>
        <end position="312"/>
    </location>
</feature>
<dbReference type="PANTHER" id="PTHR47691:SF3">
    <property type="entry name" value="HTH-TYPE TRANSCRIPTIONAL REGULATOR RV0890C-RELATED"/>
    <property type="match status" value="1"/>
</dbReference>
<comment type="caution">
    <text evidence="4">The sequence shown here is derived from an EMBL/GenBank/DDBJ whole genome shotgun (WGS) entry which is preliminary data.</text>
</comment>
<feature type="region of interest" description="Disordered" evidence="1">
    <location>
        <begin position="422"/>
        <end position="454"/>
    </location>
</feature>
<dbReference type="SUPFAM" id="SSF48452">
    <property type="entry name" value="TPR-like"/>
    <property type="match status" value="3"/>
</dbReference>
<dbReference type="InterPro" id="IPR005158">
    <property type="entry name" value="BTAD"/>
</dbReference>
<dbReference type="SMART" id="SM00382">
    <property type="entry name" value="AAA"/>
    <property type="match status" value="1"/>
</dbReference>
<dbReference type="Proteomes" id="UP000633509">
    <property type="component" value="Unassembled WGS sequence"/>
</dbReference>
<dbReference type="PANTHER" id="PTHR47691">
    <property type="entry name" value="REGULATOR-RELATED"/>
    <property type="match status" value="1"/>
</dbReference>